<organism evidence="1 2">
    <name type="scientific">Teichococcus vastitatis</name>
    <dbReference type="NCBI Taxonomy" id="2307076"/>
    <lineage>
        <taxon>Bacteria</taxon>
        <taxon>Pseudomonadati</taxon>
        <taxon>Pseudomonadota</taxon>
        <taxon>Alphaproteobacteria</taxon>
        <taxon>Acetobacterales</taxon>
        <taxon>Roseomonadaceae</taxon>
        <taxon>Roseomonas</taxon>
    </lineage>
</organism>
<dbReference type="RefSeq" id="WP_241792436.1">
    <property type="nucleotide sequence ID" value="NZ_JALBUU010000004.1"/>
</dbReference>
<name>A0ABS9VZJ3_9PROT</name>
<gene>
    <name evidence="1" type="ORF">MON41_01015</name>
</gene>
<dbReference type="EMBL" id="JALBUU010000004">
    <property type="protein sequence ID" value="MCI0752342.1"/>
    <property type="molecule type" value="Genomic_DNA"/>
</dbReference>
<evidence type="ECO:0000313" key="2">
    <source>
        <dbReference type="Proteomes" id="UP001201985"/>
    </source>
</evidence>
<proteinExistence type="predicted"/>
<protein>
    <recommendedName>
        <fullName evidence="3">DOMON domain-containing protein</fullName>
    </recommendedName>
</protein>
<accession>A0ABS9VZJ3</accession>
<evidence type="ECO:0008006" key="3">
    <source>
        <dbReference type="Google" id="ProtNLM"/>
    </source>
</evidence>
<sequence length="86" mass="8998">MGLVEFRSEINDAAWEIKISVCRAATGAISVRAVGDADGWMIDGGLNSAAVSNPRAAMPDAHFDLAGSQTFGTPLSMHEPMKLAPP</sequence>
<dbReference type="Proteomes" id="UP001201985">
    <property type="component" value="Unassembled WGS sequence"/>
</dbReference>
<evidence type="ECO:0000313" key="1">
    <source>
        <dbReference type="EMBL" id="MCI0752342.1"/>
    </source>
</evidence>
<keyword evidence="2" id="KW-1185">Reference proteome</keyword>
<reference evidence="1 2" key="1">
    <citation type="submission" date="2022-03" db="EMBL/GenBank/DDBJ databases">
        <title>Complete genome analysis of Roseomonas KG 17.1 : a prolific producer of plant growth promoters.</title>
        <authorList>
            <person name="Saadouli I."/>
            <person name="Najjari A."/>
            <person name="Mosbah A."/>
            <person name="Ouzari H.I."/>
        </authorList>
    </citation>
    <scope>NUCLEOTIDE SEQUENCE [LARGE SCALE GENOMIC DNA]</scope>
    <source>
        <strain evidence="1 2">KG17-1</strain>
    </source>
</reference>
<comment type="caution">
    <text evidence="1">The sequence shown here is derived from an EMBL/GenBank/DDBJ whole genome shotgun (WGS) entry which is preliminary data.</text>
</comment>